<keyword evidence="3" id="KW-1185">Reference proteome</keyword>
<organism evidence="2 3">
    <name type="scientific">Acer negundo</name>
    <name type="common">Box elder</name>
    <dbReference type="NCBI Taxonomy" id="4023"/>
    <lineage>
        <taxon>Eukaryota</taxon>
        <taxon>Viridiplantae</taxon>
        <taxon>Streptophyta</taxon>
        <taxon>Embryophyta</taxon>
        <taxon>Tracheophyta</taxon>
        <taxon>Spermatophyta</taxon>
        <taxon>Magnoliopsida</taxon>
        <taxon>eudicotyledons</taxon>
        <taxon>Gunneridae</taxon>
        <taxon>Pentapetalae</taxon>
        <taxon>rosids</taxon>
        <taxon>malvids</taxon>
        <taxon>Sapindales</taxon>
        <taxon>Sapindaceae</taxon>
        <taxon>Hippocastanoideae</taxon>
        <taxon>Acereae</taxon>
        <taxon>Acer</taxon>
    </lineage>
</organism>
<gene>
    <name evidence="2" type="ORF">LWI28_012995</name>
</gene>
<sequence length="90" mass="9529">MKAPTEPPLEDGNAPDLPMEDLLNDDPYYVPPVLTVPSLVDEIMTGGKKPKRILKKGSSSRGSNPSALPPPLGKGKERKGKGEIVSPAPD</sequence>
<evidence type="ECO:0000313" key="2">
    <source>
        <dbReference type="EMBL" id="KAI9177264.1"/>
    </source>
</evidence>
<protein>
    <submittedName>
        <fullName evidence="2">Uncharacterized protein</fullName>
    </submittedName>
</protein>
<reference evidence="2" key="2">
    <citation type="submission" date="2023-02" db="EMBL/GenBank/DDBJ databases">
        <authorList>
            <person name="Swenson N.G."/>
            <person name="Wegrzyn J.L."/>
            <person name="Mcevoy S.L."/>
        </authorList>
    </citation>
    <scope>NUCLEOTIDE SEQUENCE</scope>
    <source>
        <strain evidence="2">91603</strain>
        <tissue evidence="2">Leaf</tissue>
    </source>
</reference>
<evidence type="ECO:0000256" key="1">
    <source>
        <dbReference type="SAM" id="MobiDB-lite"/>
    </source>
</evidence>
<feature type="region of interest" description="Disordered" evidence="1">
    <location>
        <begin position="46"/>
        <end position="90"/>
    </location>
</feature>
<dbReference type="AlphaFoldDB" id="A0AAD5NRD2"/>
<reference evidence="2" key="1">
    <citation type="journal article" date="2022" name="Plant J.">
        <title>Strategies of tolerance reflected in two North American maple genomes.</title>
        <authorList>
            <person name="McEvoy S.L."/>
            <person name="Sezen U.U."/>
            <person name="Trouern-Trend A."/>
            <person name="McMahon S.M."/>
            <person name="Schaberg P.G."/>
            <person name="Yang J."/>
            <person name="Wegrzyn J.L."/>
            <person name="Swenson N.G."/>
        </authorList>
    </citation>
    <scope>NUCLEOTIDE SEQUENCE</scope>
    <source>
        <strain evidence="2">91603</strain>
    </source>
</reference>
<dbReference type="Proteomes" id="UP001064489">
    <property type="component" value="Chromosome 5"/>
</dbReference>
<accession>A0AAD5NRD2</accession>
<feature type="compositionally biased region" description="Polar residues" evidence="1">
    <location>
        <begin position="57"/>
        <end position="66"/>
    </location>
</feature>
<proteinExistence type="predicted"/>
<name>A0AAD5NRD2_ACENE</name>
<evidence type="ECO:0000313" key="3">
    <source>
        <dbReference type="Proteomes" id="UP001064489"/>
    </source>
</evidence>
<feature type="region of interest" description="Disordered" evidence="1">
    <location>
        <begin position="1"/>
        <end position="28"/>
    </location>
</feature>
<comment type="caution">
    <text evidence="2">The sequence shown here is derived from an EMBL/GenBank/DDBJ whole genome shotgun (WGS) entry which is preliminary data.</text>
</comment>
<dbReference type="EMBL" id="JAJSOW010000102">
    <property type="protein sequence ID" value="KAI9177264.1"/>
    <property type="molecule type" value="Genomic_DNA"/>
</dbReference>